<name>A0A4R8VB04_9MICO</name>
<comment type="caution">
    <text evidence="9">The sequence shown here is derived from an EMBL/GenBank/DDBJ whole genome shotgun (WGS) entry which is preliminary data.</text>
</comment>
<dbReference type="GO" id="GO:0005886">
    <property type="term" value="C:plasma membrane"/>
    <property type="evidence" value="ECO:0007669"/>
    <property type="project" value="UniProtKB-SubCell"/>
</dbReference>
<dbReference type="PANTHER" id="PTHR42929:SF1">
    <property type="entry name" value="INNER MEMBRANE ABC TRANSPORTER PERMEASE PROTEIN YDCU-RELATED"/>
    <property type="match status" value="1"/>
</dbReference>
<evidence type="ECO:0000256" key="4">
    <source>
        <dbReference type="ARBA" id="ARBA00022475"/>
    </source>
</evidence>
<sequence length="313" mass="33899">MPSLPTASRAAAESDHARALSRVSLRHRLAERGLDRIIWLAVPGFLFVVALFIYPAIFGVVLSFQPNDDSGFFGNYIEFFTDAYLFDTIGNTFRIALPAALINVLASIPLALVMRGKVRGKRAINTILIIPISLGTVLVAEGLLTYLGPQGWFNRILMGIGLIQEPVRLTHNIWGVIISLIITGFPFAFLLTLSYISGINPKMEEAASTLGAGRWQQFYRVTLPLLAPGLAITFCLTFVLAFSVFPSAVMLGNPAGDSHVLSVAAAQTAFQKYDFPLASTISVITAVVELLVVALVLLWRSRLYRGSSAGGKG</sequence>
<evidence type="ECO:0000256" key="1">
    <source>
        <dbReference type="ARBA" id="ARBA00004651"/>
    </source>
</evidence>
<feature type="transmembrane region" description="Helical" evidence="8">
    <location>
        <begin position="277"/>
        <end position="299"/>
    </location>
</feature>
<keyword evidence="5 8" id="KW-0812">Transmembrane</keyword>
<dbReference type="CDD" id="cd06261">
    <property type="entry name" value="TM_PBP2"/>
    <property type="match status" value="1"/>
</dbReference>
<dbReference type="GO" id="GO:0055085">
    <property type="term" value="P:transmembrane transport"/>
    <property type="evidence" value="ECO:0007669"/>
    <property type="project" value="InterPro"/>
</dbReference>
<gene>
    <name evidence="9" type="ORF">E3N84_10415</name>
</gene>
<evidence type="ECO:0000313" key="10">
    <source>
        <dbReference type="Proteomes" id="UP000298488"/>
    </source>
</evidence>
<protein>
    <submittedName>
        <fullName evidence="9">Sugar ABC transporter permease</fullName>
    </submittedName>
</protein>
<feature type="transmembrane region" description="Helical" evidence="8">
    <location>
        <begin position="173"/>
        <end position="197"/>
    </location>
</feature>
<dbReference type="InterPro" id="IPR035906">
    <property type="entry name" value="MetI-like_sf"/>
</dbReference>
<dbReference type="EMBL" id="SOFI01000003">
    <property type="protein sequence ID" value="TFB80404.1"/>
    <property type="molecule type" value="Genomic_DNA"/>
</dbReference>
<evidence type="ECO:0000256" key="2">
    <source>
        <dbReference type="ARBA" id="ARBA00007069"/>
    </source>
</evidence>
<keyword evidence="3 8" id="KW-0813">Transport</keyword>
<comment type="similarity">
    <text evidence="2">Belongs to the binding-protein-dependent transport system permease family. CysTW subfamily.</text>
</comment>
<dbReference type="SUPFAM" id="SSF161098">
    <property type="entry name" value="MetI-like"/>
    <property type="match status" value="1"/>
</dbReference>
<keyword evidence="4" id="KW-1003">Cell membrane</keyword>
<evidence type="ECO:0000256" key="3">
    <source>
        <dbReference type="ARBA" id="ARBA00022448"/>
    </source>
</evidence>
<feature type="transmembrane region" description="Helical" evidence="8">
    <location>
        <begin position="95"/>
        <end position="114"/>
    </location>
</feature>
<evidence type="ECO:0000256" key="8">
    <source>
        <dbReference type="RuleBase" id="RU363032"/>
    </source>
</evidence>
<dbReference type="PROSITE" id="PS50928">
    <property type="entry name" value="ABC_TM1"/>
    <property type="match status" value="1"/>
</dbReference>
<evidence type="ECO:0000256" key="6">
    <source>
        <dbReference type="ARBA" id="ARBA00022989"/>
    </source>
</evidence>
<dbReference type="Gene3D" id="1.10.3720.10">
    <property type="entry name" value="MetI-like"/>
    <property type="match status" value="1"/>
</dbReference>
<dbReference type="PANTHER" id="PTHR42929">
    <property type="entry name" value="INNER MEMBRANE ABC TRANSPORTER PERMEASE PROTEIN YDCU-RELATED-RELATED"/>
    <property type="match status" value="1"/>
</dbReference>
<feature type="transmembrane region" description="Helical" evidence="8">
    <location>
        <begin position="218"/>
        <end position="245"/>
    </location>
</feature>
<dbReference type="Proteomes" id="UP000298488">
    <property type="component" value="Unassembled WGS sequence"/>
</dbReference>
<dbReference type="InterPro" id="IPR000515">
    <property type="entry name" value="MetI-like"/>
</dbReference>
<dbReference type="AlphaFoldDB" id="A0A4R8VB04"/>
<organism evidence="9 10">
    <name type="scientific">Terrimesophilobacter mesophilus</name>
    <dbReference type="NCBI Taxonomy" id="433647"/>
    <lineage>
        <taxon>Bacteria</taxon>
        <taxon>Bacillati</taxon>
        <taxon>Actinomycetota</taxon>
        <taxon>Actinomycetes</taxon>
        <taxon>Micrococcales</taxon>
        <taxon>Microbacteriaceae</taxon>
        <taxon>Terrimesophilobacter</taxon>
    </lineage>
</organism>
<feature type="transmembrane region" description="Helical" evidence="8">
    <location>
        <begin position="37"/>
        <end position="64"/>
    </location>
</feature>
<proteinExistence type="inferred from homology"/>
<keyword evidence="6 8" id="KW-1133">Transmembrane helix</keyword>
<accession>A0A4R8VB04</accession>
<evidence type="ECO:0000313" key="9">
    <source>
        <dbReference type="EMBL" id="TFB80404.1"/>
    </source>
</evidence>
<reference evidence="9 10" key="1">
    <citation type="submission" date="2019-03" db="EMBL/GenBank/DDBJ databases">
        <title>Genomics of glacier-inhabiting Cryobacterium strains.</title>
        <authorList>
            <person name="Liu Q."/>
            <person name="Xin Y.-H."/>
        </authorList>
    </citation>
    <scope>NUCLEOTIDE SEQUENCE [LARGE SCALE GENOMIC DNA]</scope>
    <source>
        <strain evidence="9 10">CGMCC 1.10440</strain>
    </source>
</reference>
<keyword evidence="7 8" id="KW-0472">Membrane</keyword>
<evidence type="ECO:0000256" key="7">
    <source>
        <dbReference type="ARBA" id="ARBA00023136"/>
    </source>
</evidence>
<keyword evidence="10" id="KW-1185">Reference proteome</keyword>
<dbReference type="Pfam" id="PF00528">
    <property type="entry name" value="BPD_transp_1"/>
    <property type="match status" value="1"/>
</dbReference>
<comment type="subcellular location">
    <subcellularLocation>
        <location evidence="1 8">Cell membrane</location>
        <topology evidence="1 8">Multi-pass membrane protein</topology>
    </subcellularLocation>
</comment>
<dbReference type="RefSeq" id="WP_104096259.1">
    <property type="nucleotide sequence ID" value="NZ_JACHBP010000001.1"/>
</dbReference>
<evidence type="ECO:0000256" key="5">
    <source>
        <dbReference type="ARBA" id="ARBA00022692"/>
    </source>
</evidence>
<dbReference type="OrthoDB" id="9808619at2"/>
<feature type="transmembrane region" description="Helical" evidence="8">
    <location>
        <begin position="126"/>
        <end position="148"/>
    </location>
</feature>